<dbReference type="Proteomes" id="UP001372338">
    <property type="component" value="Unassembled WGS sequence"/>
</dbReference>
<evidence type="ECO:0000313" key="3">
    <source>
        <dbReference type="Proteomes" id="UP001372338"/>
    </source>
</evidence>
<protein>
    <submittedName>
        <fullName evidence="2">Uncharacterized protein</fullName>
    </submittedName>
</protein>
<reference evidence="2 3" key="1">
    <citation type="submission" date="2024-01" db="EMBL/GenBank/DDBJ databases">
        <title>The genomes of 5 underutilized Papilionoideae crops provide insights into root nodulation and disease resistanc.</title>
        <authorList>
            <person name="Yuan L."/>
        </authorList>
    </citation>
    <scope>NUCLEOTIDE SEQUENCE [LARGE SCALE GENOMIC DNA]</scope>
    <source>
        <strain evidence="2">ZHUSHIDOU_FW_LH</strain>
        <tissue evidence="2">Leaf</tissue>
    </source>
</reference>
<organism evidence="2 3">
    <name type="scientific">Crotalaria pallida</name>
    <name type="common">Smooth rattlebox</name>
    <name type="synonym">Crotalaria striata</name>
    <dbReference type="NCBI Taxonomy" id="3830"/>
    <lineage>
        <taxon>Eukaryota</taxon>
        <taxon>Viridiplantae</taxon>
        <taxon>Streptophyta</taxon>
        <taxon>Embryophyta</taxon>
        <taxon>Tracheophyta</taxon>
        <taxon>Spermatophyta</taxon>
        <taxon>Magnoliopsida</taxon>
        <taxon>eudicotyledons</taxon>
        <taxon>Gunneridae</taxon>
        <taxon>Pentapetalae</taxon>
        <taxon>rosids</taxon>
        <taxon>fabids</taxon>
        <taxon>Fabales</taxon>
        <taxon>Fabaceae</taxon>
        <taxon>Papilionoideae</taxon>
        <taxon>50 kb inversion clade</taxon>
        <taxon>genistoids sensu lato</taxon>
        <taxon>core genistoids</taxon>
        <taxon>Crotalarieae</taxon>
        <taxon>Crotalaria</taxon>
    </lineage>
</organism>
<name>A0AAN9E8Y6_CROPI</name>
<sequence>MITAQSQDICLQSEQALTALLASQGTLGLTNLLGMGSLGSTTAVNPAIPTVGQGIQGSYSAQPTVTPGVIELGGFGRELPLPHHGGGGGGDGVVGSERK</sequence>
<proteinExistence type="predicted"/>
<dbReference type="EMBL" id="JAYWIO010000007">
    <property type="protein sequence ID" value="KAK7251190.1"/>
    <property type="molecule type" value="Genomic_DNA"/>
</dbReference>
<keyword evidence="3" id="KW-1185">Reference proteome</keyword>
<feature type="compositionally biased region" description="Gly residues" evidence="1">
    <location>
        <begin position="84"/>
        <end position="93"/>
    </location>
</feature>
<evidence type="ECO:0000256" key="1">
    <source>
        <dbReference type="SAM" id="MobiDB-lite"/>
    </source>
</evidence>
<evidence type="ECO:0000313" key="2">
    <source>
        <dbReference type="EMBL" id="KAK7251190.1"/>
    </source>
</evidence>
<dbReference type="AlphaFoldDB" id="A0AAN9E8Y6"/>
<accession>A0AAN9E8Y6</accession>
<feature type="region of interest" description="Disordered" evidence="1">
    <location>
        <begin position="76"/>
        <end position="99"/>
    </location>
</feature>
<comment type="caution">
    <text evidence="2">The sequence shown here is derived from an EMBL/GenBank/DDBJ whole genome shotgun (WGS) entry which is preliminary data.</text>
</comment>
<gene>
    <name evidence="2" type="ORF">RIF29_34165</name>
</gene>